<sequence>MRDATTARPRIGYVLKMYPRFSETFVVTEILAREAAGAAIEIFSLRAPVDPRFHDSLARVQAPVRYVPRVRRADDLWSALAEAREVLGPLPDALVRDLLAAEAEDAAQALAVAVAARRSGLTHLHAHFASLATTVARLAAAAAGLTYSFTAHAKDLFHEQVDDADVLRKAADAHHVVTISEYNVAHLRGLGVDASRLHLVYNGLDLDAFTPREDAGREGDGELHVVAVGRLVEKKGFTHLLDAVALLRRGHGVAARLTLVGGGELDGELRARAAGLGLGDAVTFTGPLPQAAVRDVVAGADVLAAPCVVGADGNADGLPTVVLEAMALGTPCVTTAVTGLGEAIAHERTGLVVGQHDAAGLAAALERLHRDPALARRLRAEARRLVEERFDARRQAAALQALLPSEPFEKEAVA</sequence>
<evidence type="ECO:0000259" key="3">
    <source>
        <dbReference type="Pfam" id="PF00534"/>
    </source>
</evidence>
<dbReference type="GO" id="GO:1901137">
    <property type="term" value="P:carbohydrate derivative biosynthetic process"/>
    <property type="evidence" value="ECO:0007669"/>
    <property type="project" value="UniProtKB-ARBA"/>
</dbReference>
<protein>
    <submittedName>
        <fullName evidence="5">Colanic acid biosynthesis glycosyltransferase WcaL</fullName>
    </submittedName>
</protein>
<dbReference type="RefSeq" id="WP_284252306.1">
    <property type="nucleotide sequence ID" value="NZ_BSUM01000001.1"/>
</dbReference>
<dbReference type="Pfam" id="PF00534">
    <property type="entry name" value="Glycos_transf_1"/>
    <property type="match status" value="1"/>
</dbReference>
<keyword evidence="1" id="KW-0328">Glycosyltransferase</keyword>
<evidence type="ECO:0000313" key="6">
    <source>
        <dbReference type="Proteomes" id="UP001157161"/>
    </source>
</evidence>
<organism evidence="5 6">
    <name type="scientific">Litorihabitans aurantiacus</name>
    <dbReference type="NCBI Taxonomy" id="1930061"/>
    <lineage>
        <taxon>Bacteria</taxon>
        <taxon>Bacillati</taxon>
        <taxon>Actinomycetota</taxon>
        <taxon>Actinomycetes</taxon>
        <taxon>Micrococcales</taxon>
        <taxon>Beutenbergiaceae</taxon>
        <taxon>Litorihabitans</taxon>
    </lineage>
</organism>
<dbReference type="CDD" id="cd03811">
    <property type="entry name" value="GT4_GT28_WabH-like"/>
    <property type="match status" value="1"/>
</dbReference>
<dbReference type="InterPro" id="IPR050194">
    <property type="entry name" value="Glycosyltransferase_grp1"/>
</dbReference>
<comment type="caution">
    <text evidence="5">The sequence shown here is derived from an EMBL/GenBank/DDBJ whole genome shotgun (WGS) entry which is preliminary data.</text>
</comment>
<proteinExistence type="predicted"/>
<evidence type="ECO:0000259" key="4">
    <source>
        <dbReference type="Pfam" id="PF13439"/>
    </source>
</evidence>
<accession>A0AA37XI12</accession>
<evidence type="ECO:0000313" key="5">
    <source>
        <dbReference type="EMBL" id="GMA33454.1"/>
    </source>
</evidence>
<name>A0AA37XI12_9MICO</name>
<evidence type="ECO:0000256" key="2">
    <source>
        <dbReference type="ARBA" id="ARBA00022679"/>
    </source>
</evidence>
<dbReference type="Proteomes" id="UP001157161">
    <property type="component" value="Unassembled WGS sequence"/>
</dbReference>
<dbReference type="Pfam" id="PF13439">
    <property type="entry name" value="Glyco_transf_4"/>
    <property type="match status" value="1"/>
</dbReference>
<feature type="domain" description="Glycosyltransferase subfamily 4-like N-terminal" evidence="4">
    <location>
        <begin position="105"/>
        <end position="207"/>
    </location>
</feature>
<dbReference type="PANTHER" id="PTHR45947:SF14">
    <property type="entry name" value="SLL1723 PROTEIN"/>
    <property type="match status" value="1"/>
</dbReference>
<reference evidence="5" key="1">
    <citation type="journal article" date="2014" name="Int. J. Syst. Evol. Microbiol.">
        <title>Complete genome sequence of Corynebacterium casei LMG S-19264T (=DSM 44701T), isolated from a smear-ripened cheese.</title>
        <authorList>
            <consortium name="US DOE Joint Genome Institute (JGI-PGF)"/>
            <person name="Walter F."/>
            <person name="Albersmeier A."/>
            <person name="Kalinowski J."/>
            <person name="Ruckert C."/>
        </authorList>
    </citation>
    <scope>NUCLEOTIDE SEQUENCE</scope>
    <source>
        <strain evidence="5">NBRC 112290</strain>
    </source>
</reference>
<dbReference type="EMBL" id="BSUM01000001">
    <property type="protein sequence ID" value="GMA33454.1"/>
    <property type="molecule type" value="Genomic_DNA"/>
</dbReference>
<keyword evidence="2" id="KW-0808">Transferase</keyword>
<reference evidence="5" key="2">
    <citation type="submission" date="2023-02" db="EMBL/GenBank/DDBJ databases">
        <authorList>
            <person name="Sun Q."/>
            <person name="Mori K."/>
        </authorList>
    </citation>
    <scope>NUCLEOTIDE SEQUENCE</scope>
    <source>
        <strain evidence="5">NBRC 112290</strain>
    </source>
</reference>
<dbReference type="AlphaFoldDB" id="A0AA37XI12"/>
<dbReference type="Gene3D" id="3.40.50.2000">
    <property type="entry name" value="Glycogen Phosphorylase B"/>
    <property type="match status" value="2"/>
</dbReference>
<feature type="domain" description="Glycosyl transferase family 1" evidence="3">
    <location>
        <begin position="220"/>
        <end position="384"/>
    </location>
</feature>
<keyword evidence="6" id="KW-1185">Reference proteome</keyword>
<dbReference type="PANTHER" id="PTHR45947">
    <property type="entry name" value="SULFOQUINOVOSYL TRANSFERASE SQD2"/>
    <property type="match status" value="1"/>
</dbReference>
<dbReference type="InterPro" id="IPR001296">
    <property type="entry name" value="Glyco_trans_1"/>
</dbReference>
<gene>
    <name evidence="5" type="ORF">GCM10025875_34460</name>
</gene>
<dbReference type="SUPFAM" id="SSF53756">
    <property type="entry name" value="UDP-Glycosyltransferase/glycogen phosphorylase"/>
    <property type="match status" value="1"/>
</dbReference>
<dbReference type="GO" id="GO:0016757">
    <property type="term" value="F:glycosyltransferase activity"/>
    <property type="evidence" value="ECO:0007669"/>
    <property type="project" value="UniProtKB-KW"/>
</dbReference>
<dbReference type="InterPro" id="IPR028098">
    <property type="entry name" value="Glyco_trans_4-like_N"/>
</dbReference>
<evidence type="ECO:0000256" key="1">
    <source>
        <dbReference type="ARBA" id="ARBA00022676"/>
    </source>
</evidence>